<evidence type="ECO:0000313" key="2">
    <source>
        <dbReference type="Proteomes" id="UP000193689"/>
    </source>
</evidence>
<organism evidence="1 2">
    <name type="scientific">Pseudomassariella vexata</name>
    <dbReference type="NCBI Taxonomy" id="1141098"/>
    <lineage>
        <taxon>Eukaryota</taxon>
        <taxon>Fungi</taxon>
        <taxon>Dikarya</taxon>
        <taxon>Ascomycota</taxon>
        <taxon>Pezizomycotina</taxon>
        <taxon>Sordariomycetes</taxon>
        <taxon>Xylariomycetidae</taxon>
        <taxon>Amphisphaeriales</taxon>
        <taxon>Pseudomassariaceae</taxon>
        <taxon>Pseudomassariella</taxon>
    </lineage>
</organism>
<dbReference type="EMBL" id="MCFJ01000013">
    <property type="protein sequence ID" value="ORY59621.1"/>
    <property type="molecule type" value="Genomic_DNA"/>
</dbReference>
<protein>
    <submittedName>
        <fullName evidence="1">Uncharacterized protein</fullName>
    </submittedName>
</protein>
<dbReference type="AlphaFoldDB" id="A0A1Y2DK85"/>
<reference evidence="1 2" key="1">
    <citation type="submission" date="2016-07" db="EMBL/GenBank/DDBJ databases">
        <title>Pervasive Adenine N6-methylation of Active Genes in Fungi.</title>
        <authorList>
            <consortium name="DOE Joint Genome Institute"/>
            <person name="Mondo S.J."/>
            <person name="Dannebaum R.O."/>
            <person name="Kuo R.C."/>
            <person name="Labutti K."/>
            <person name="Haridas S."/>
            <person name="Kuo A."/>
            <person name="Salamov A."/>
            <person name="Ahrendt S.R."/>
            <person name="Lipzen A."/>
            <person name="Sullivan W."/>
            <person name="Andreopoulos W.B."/>
            <person name="Clum A."/>
            <person name="Lindquist E."/>
            <person name="Daum C."/>
            <person name="Ramamoorthy G.K."/>
            <person name="Gryganskyi A."/>
            <person name="Culley D."/>
            <person name="Magnuson J.K."/>
            <person name="James T.Y."/>
            <person name="O'Malley M.A."/>
            <person name="Stajich J.E."/>
            <person name="Spatafora J.W."/>
            <person name="Visel A."/>
            <person name="Grigoriev I.V."/>
        </authorList>
    </citation>
    <scope>NUCLEOTIDE SEQUENCE [LARGE SCALE GENOMIC DNA]</scope>
    <source>
        <strain evidence="1 2">CBS 129021</strain>
    </source>
</reference>
<name>A0A1Y2DK85_9PEZI</name>
<dbReference type="GeneID" id="63781728"/>
<dbReference type="InParanoid" id="A0A1Y2DK85"/>
<gene>
    <name evidence="1" type="ORF">BCR38DRAFT_60229</name>
</gene>
<dbReference type="Proteomes" id="UP000193689">
    <property type="component" value="Unassembled WGS sequence"/>
</dbReference>
<dbReference type="RefSeq" id="XP_040712195.1">
    <property type="nucleotide sequence ID" value="XM_040865516.1"/>
</dbReference>
<proteinExistence type="predicted"/>
<sequence>MLKPLCLIGAWHCQPSCIQATVPTSTTMPFVLGPRWHTVNPVLSINLRLAAFVHSSRCWCKNQLAGHITRLRPSIDRHNVNLVESASAHIHAPIKSLNTPAIPPRAALGFLHMQVRSMVGQRRRYHDFRLDSIACL</sequence>
<keyword evidence="2" id="KW-1185">Reference proteome</keyword>
<evidence type="ECO:0000313" key="1">
    <source>
        <dbReference type="EMBL" id="ORY59621.1"/>
    </source>
</evidence>
<accession>A0A1Y2DK85</accession>
<comment type="caution">
    <text evidence="1">The sequence shown here is derived from an EMBL/GenBank/DDBJ whole genome shotgun (WGS) entry which is preliminary data.</text>
</comment>